<evidence type="ECO:0000313" key="15">
    <source>
        <dbReference type="EMBL" id="GAH35082.1"/>
    </source>
</evidence>
<dbReference type="GO" id="GO:0006225">
    <property type="term" value="P:UDP biosynthetic process"/>
    <property type="evidence" value="ECO:0007669"/>
    <property type="project" value="TreeGrafter"/>
</dbReference>
<dbReference type="PANTHER" id="PTHR42833">
    <property type="entry name" value="URIDYLATE KINASE"/>
    <property type="match status" value="1"/>
</dbReference>
<dbReference type="EC" id="2.7.4.22" evidence="4"/>
<dbReference type="Gene3D" id="3.40.1160.10">
    <property type="entry name" value="Acetylglutamate kinase-like"/>
    <property type="match status" value="1"/>
</dbReference>
<comment type="subcellular location">
    <subcellularLocation>
        <location evidence="1">Cytoplasm</location>
    </subcellularLocation>
</comment>
<dbReference type="PANTHER" id="PTHR42833:SF4">
    <property type="entry name" value="URIDYLATE KINASE PUMPKIN, CHLOROPLASTIC"/>
    <property type="match status" value="1"/>
</dbReference>
<evidence type="ECO:0000256" key="12">
    <source>
        <dbReference type="ARBA" id="ARBA00032092"/>
    </source>
</evidence>
<organism evidence="15">
    <name type="scientific">marine sediment metagenome</name>
    <dbReference type="NCBI Taxonomy" id="412755"/>
    <lineage>
        <taxon>unclassified sequences</taxon>
        <taxon>metagenomes</taxon>
        <taxon>ecological metagenomes</taxon>
    </lineage>
</organism>
<proteinExistence type="inferred from homology"/>
<evidence type="ECO:0000256" key="13">
    <source>
        <dbReference type="ARBA" id="ARBA00047767"/>
    </source>
</evidence>
<keyword evidence="11" id="KW-0665">Pyrimidine biosynthesis</keyword>
<evidence type="ECO:0000259" key="14">
    <source>
        <dbReference type="Pfam" id="PF00696"/>
    </source>
</evidence>
<feature type="domain" description="Aspartate/glutamate/uridylate kinase" evidence="14">
    <location>
        <begin position="21"/>
        <end position="227"/>
    </location>
</feature>
<dbReference type="GO" id="GO:0005737">
    <property type="term" value="C:cytoplasm"/>
    <property type="evidence" value="ECO:0007669"/>
    <property type="project" value="UniProtKB-SubCell"/>
</dbReference>
<evidence type="ECO:0000256" key="6">
    <source>
        <dbReference type="ARBA" id="ARBA00022490"/>
    </source>
</evidence>
<comment type="catalytic activity">
    <reaction evidence="13">
        <text>UMP + ATP = UDP + ADP</text>
        <dbReference type="Rhea" id="RHEA:24400"/>
        <dbReference type="ChEBI" id="CHEBI:30616"/>
        <dbReference type="ChEBI" id="CHEBI:57865"/>
        <dbReference type="ChEBI" id="CHEBI:58223"/>
        <dbReference type="ChEBI" id="CHEBI:456216"/>
        <dbReference type="EC" id="2.7.4.22"/>
    </reaction>
</comment>
<name>X1ER88_9ZZZZ</name>
<dbReference type="InterPro" id="IPR011817">
    <property type="entry name" value="Uridylate_kinase"/>
</dbReference>
<keyword evidence="10" id="KW-0067">ATP-binding</keyword>
<comment type="similarity">
    <text evidence="3">Belongs to the UMP kinase family.</text>
</comment>
<dbReference type="NCBIfam" id="TIGR02075">
    <property type="entry name" value="pyrH_bact"/>
    <property type="match status" value="1"/>
</dbReference>
<dbReference type="GO" id="GO:0005524">
    <property type="term" value="F:ATP binding"/>
    <property type="evidence" value="ECO:0007669"/>
    <property type="project" value="UniProtKB-KW"/>
</dbReference>
<keyword evidence="8" id="KW-0547">Nucleotide-binding</keyword>
<keyword evidence="7" id="KW-0808">Transferase</keyword>
<dbReference type="UniPathway" id="UPA00159">
    <property type="reaction ID" value="UER00275"/>
</dbReference>
<keyword evidence="9" id="KW-0418">Kinase</keyword>
<dbReference type="GO" id="GO:0033862">
    <property type="term" value="F:UMP kinase activity"/>
    <property type="evidence" value="ECO:0007669"/>
    <property type="project" value="UniProtKB-EC"/>
</dbReference>
<evidence type="ECO:0000256" key="10">
    <source>
        <dbReference type="ARBA" id="ARBA00022840"/>
    </source>
</evidence>
<protein>
    <recommendedName>
        <fullName evidence="5">Uridylate kinase</fullName>
        <ecNumber evidence="4">2.7.4.22</ecNumber>
    </recommendedName>
    <alternativeName>
        <fullName evidence="12">Uridine monophosphate kinase</fullName>
    </alternativeName>
</protein>
<dbReference type="HAMAP" id="MF_01220_B">
    <property type="entry name" value="PyrH_B"/>
    <property type="match status" value="1"/>
</dbReference>
<dbReference type="Pfam" id="PF00696">
    <property type="entry name" value="AA_kinase"/>
    <property type="match status" value="1"/>
</dbReference>
<sequence length="250" mass="27520">MKRTQITQKENTASKKTPKYKRIIFKISGEILGGGKEIFNLESIDYIIKQITAISRLGTKIGVVVGGGNLVRGREARWLDKVDADICGMMATIINGIIIHSQLRKNNIPAKLSSGIEVNGVVKRCNKFEDLKVYESGGILIFVGGTGNPLFTTDTAAVFRAVEFGADVLIKATKVEGVYSTDPEKNRKAKFYKRLKFNQAIAKNLGVMDLAAFNICKESNIPICVYNLMKYPLSKIIKGEDIGTLITNRG</sequence>
<dbReference type="InterPro" id="IPR015963">
    <property type="entry name" value="Uridylate_kinase_bac"/>
</dbReference>
<dbReference type="InterPro" id="IPR036393">
    <property type="entry name" value="AceGlu_kinase-like_sf"/>
</dbReference>
<evidence type="ECO:0000256" key="3">
    <source>
        <dbReference type="ARBA" id="ARBA00007614"/>
    </source>
</evidence>
<evidence type="ECO:0000256" key="1">
    <source>
        <dbReference type="ARBA" id="ARBA00004496"/>
    </source>
</evidence>
<evidence type="ECO:0000256" key="5">
    <source>
        <dbReference type="ARBA" id="ARBA00016403"/>
    </source>
</evidence>
<dbReference type="AlphaFoldDB" id="X1ER88"/>
<dbReference type="InterPro" id="IPR001048">
    <property type="entry name" value="Asp/Glu/Uridylate_kinase"/>
</dbReference>
<evidence type="ECO:0000256" key="8">
    <source>
        <dbReference type="ARBA" id="ARBA00022741"/>
    </source>
</evidence>
<comment type="pathway">
    <text evidence="2">Pyrimidine metabolism; CTP biosynthesis via de novo pathway; UDP from UMP (UMPK route): step 1/1.</text>
</comment>
<reference evidence="15" key="1">
    <citation type="journal article" date="2014" name="Front. Microbiol.">
        <title>High frequency of phylogenetically diverse reductive dehalogenase-homologous genes in deep subseafloor sedimentary metagenomes.</title>
        <authorList>
            <person name="Kawai M."/>
            <person name="Futagami T."/>
            <person name="Toyoda A."/>
            <person name="Takaki Y."/>
            <person name="Nishi S."/>
            <person name="Hori S."/>
            <person name="Arai W."/>
            <person name="Tsubouchi T."/>
            <person name="Morono Y."/>
            <person name="Uchiyama I."/>
            <person name="Ito T."/>
            <person name="Fujiyama A."/>
            <person name="Inagaki F."/>
            <person name="Takami H."/>
        </authorList>
    </citation>
    <scope>NUCLEOTIDE SEQUENCE</scope>
    <source>
        <strain evidence="15">Expedition CK06-06</strain>
    </source>
</reference>
<evidence type="ECO:0000256" key="7">
    <source>
        <dbReference type="ARBA" id="ARBA00022679"/>
    </source>
</evidence>
<keyword evidence="6" id="KW-0963">Cytoplasm</keyword>
<gene>
    <name evidence="15" type="ORF">S03H2_17956</name>
</gene>
<evidence type="ECO:0000256" key="11">
    <source>
        <dbReference type="ARBA" id="ARBA00022975"/>
    </source>
</evidence>
<dbReference type="PIRSF" id="PIRSF005650">
    <property type="entry name" value="Uridylate_kin"/>
    <property type="match status" value="1"/>
</dbReference>
<evidence type="ECO:0000256" key="4">
    <source>
        <dbReference type="ARBA" id="ARBA00012899"/>
    </source>
</evidence>
<dbReference type="GO" id="GO:0044210">
    <property type="term" value="P:'de novo' CTP biosynthetic process"/>
    <property type="evidence" value="ECO:0007669"/>
    <property type="project" value="UniProtKB-UniPathway"/>
</dbReference>
<evidence type="ECO:0000256" key="2">
    <source>
        <dbReference type="ARBA" id="ARBA00004791"/>
    </source>
</evidence>
<comment type="caution">
    <text evidence="15">The sequence shown here is derived from an EMBL/GenBank/DDBJ whole genome shotgun (WGS) entry which is preliminary data.</text>
</comment>
<dbReference type="EMBL" id="BARU01009290">
    <property type="protein sequence ID" value="GAH35082.1"/>
    <property type="molecule type" value="Genomic_DNA"/>
</dbReference>
<evidence type="ECO:0000256" key="9">
    <source>
        <dbReference type="ARBA" id="ARBA00022777"/>
    </source>
</evidence>
<dbReference type="SUPFAM" id="SSF53633">
    <property type="entry name" value="Carbamate kinase-like"/>
    <property type="match status" value="1"/>
</dbReference>
<accession>X1ER88</accession>